<protein>
    <submittedName>
        <fullName evidence="2">SusD/RagB family nutrient-binding outer membrane lipoprotein</fullName>
    </submittedName>
</protein>
<dbReference type="Proteomes" id="UP000292424">
    <property type="component" value="Chromosome"/>
</dbReference>
<evidence type="ECO:0000313" key="2">
    <source>
        <dbReference type="EMBL" id="QES87758.1"/>
    </source>
</evidence>
<gene>
    <name evidence="2" type="ORF">E0W69_003435</name>
</gene>
<dbReference type="OrthoDB" id="614457at2"/>
<evidence type="ECO:0000256" key="1">
    <source>
        <dbReference type="SAM" id="SignalP"/>
    </source>
</evidence>
<feature type="signal peptide" evidence="1">
    <location>
        <begin position="1"/>
        <end position="23"/>
    </location>
</feature>
<feature type="chain" id="PRO_5024275542" evidence="1">
    <location>
        <begin position="24"/>
        <end position="493"/>
    </location>
</feature>
<dbReference type="Pfam" id="PF12771">
    <property type="entry name" value="SusD-like_2"/>
    <property type="match status" value="1"/>
</dbReference>
<dbReference type="SUPFAM" id="SSF48452">
    <property type="entry name" value="TPR-like"/>
    <property type="match status" value="1"/>
</dbReference>
<dbReference type="EMBL" id="CP044016">
    <property type="protein sequence ID" value="QES87758.1"/>
    <property type="molecule type" value="Genomic_DNA"/>
</dbReference>
<dbReference type="AlphaFoldDB" id="A0A5P2FZC7"/>
<dbReference type="InterPro" id="IPR041662">
    <property type="entry name" value="SusD-like_2"/>
</dbReference>
<keyword evidence="3" id="KW-1185">Reference proteome</keyword>
<organism evidence="2 3">
    <name type="scientific">Rhizosphaericola mali</name>
    <dbReference type="NCBI Taxonomy" id="2545455"/>
    <lineage>
        <taxon>Bacteria</taxon>
        <taxon>Pseudomonadati</taxon>
        <taxon>Bacteroidota</taxon>
        <taxon>Chitinophagia</taxon>
        <taxon>Chitinophagales</taxon>
        <taxon>Chitinophagaceae</taxon>
        <taxon>Rhizosphaericola</taxon>
    </lineage>
</organism>
<keyword evidence="2" id="KW-0449">Lipoprotein</keyword>
<dbReference type="KEGG" id="arac:E0W69_003435"/>
<dbReference type="Gene3D" id="1.25.40.390">
    <property type="match status" value="1"/>
</dbReference>
<dbReference type="InterPro" id="IPR011990">
    <property type="entry name" value="TPR-like_helical_dom_sf"/>
</dbReference>
<name>A0A5P2FZC7_9BACT</name>
<dbReference type="PROSITE" id="PS51257">
    <property type="entry name" value="PROKAR_LIPOPROTEIN"/>
    <property type="match status" value="1"/>
</dbReference>
<evidence type="ECO:0000313" key="3">
    <source>
        <dbReference type="Proteomes" id="UP000292424"/>
    </source>
</evidence>
<sequence length="493" mass="53847">MKNKIIYTAILGSLLSLSSCVKSLDINDNPNAISSFTNDNQLAGTLLTSARLESTTLNELGSFWGGYWAKASDIAGTSSGATQSSLDMTVNYTIVNSFANSIWENQYLTIYNFQLLYNQAKEGAPAYAGIADIIQGMHYMQIADYYNNVPFSNSLIPTNTTPTYDKGLDVYENAINKISEGIDLIKSAGSVNIPTISDILFKGDMNKWIQLANTIKLRGLLQLSNVSAASSFITSEITKITQEGSGFLTTDALLNPGFSKNANQQNPFWDTYYMNYSGNITTMYNAVRPTKFLVAKYNSYNDPRAKNIYNLITNDIVGVQLGTSSTDQTSTKSSSFKVGGVLKSATASALYFSAAESYFLQSEAIYRGWITGSLSSSFKSAISSSMNYIGVSAADQNSYLSQSILDIDASSDKLGLLIDQKWLALNSIDGHAAFNDYRRLSLPKDLPGSISYDATGKSHPNRLLYPTSEQSVNKANVDAEGNIDPFTNKIFWQ</sequence>
<accession>A0A5P2FZC7</accession>
<keyword evidence="1" id="KW-0732">Signal</keyword>
<proteinExistence type="predicted"/>
<dbReference type="RefSeq" id="WP_131328645.1">
    <property type="nucleotide sequence ID" value="NZ_CP044016.1"/>
</dbReference>
<reference evidence="2 3" key="1">
    <citation type="submission" date="2019-09" db="EMBL/GenBank/DDBJ databases">
        <title>Complete genome sequence of Arachidicoccus sp. B3-10 isolated from apple orchard soil.</title>
        <authorList>
            <person name="Kim H.S."/>
            <person name="Han K.-I."/>
            <person name="Suh M.K."/>
            <person name="Lee K.C."/>
            <person name="Eom M.K."/>
            <person name="Kim J.-S."/>
            <person name="Kang S.W."/>
            <person name="Sin Y."/>
            <person name="Lee J.-S."/>
        </authorList>
    </citation>
    <scope>NUCLEOTIDE SEQUENCE [LARGE SCALE GENOMIC DNA]</scope>
    <source>
        <strain evidence="2 3">B3-10</strain>
    </source>
</reference>